<organism evidence="1 2">
    <name type="scientific">Cetraspora pellucida</name>
    <dbReference type="NCBI Taxonomy" id="1433469"/>
    <lineage>
        <taxon>Eukaryota</taxon>
        <taxon>Fungi</taxon>
        <taxon>Fungi incertae sedis</taxon>
        <taxon>Mucoromycota</taxon>
        <taxon>Glomeromycotina</taxon>
        <taxon>Glomeromycetes</taxon>
        <taxon>Diversisporales</taxon>
        <taxon>Gigasporaceae</taxon>
        <taxon>Cetraspora</taxon>
    </lineage>
</organism>
<evidence type="ECO:0000313" key="2">
    <source>
        <dbReference type="Proteomes" id="UP000789366"/>
    </source>
</evidence>
<dbReference type="Proteomes" id="UP000789366">
    <property type="component" value="Unassembled WGS sequence"/>
</dbReference>
<proteinExistence type="predicted"/>
<sequence length="53" mass="6253">MYFDKNDGIYKYGLNVSMQRSPIITKIDLSHYGYILNPDIATFANTYRQFLQN</sequence>
<keyword evidence="2" id="KW-1185">Reference proteome</keyword>
<feature type="non-terminal residue" evidence="1">
    <location>
        <position position="53"/>
    </location>
</feature>
<gene>
    <name evidence="1" type="ORF">SPELUC_LOCUS6465</name>
</gene>
<comment type="caution">
    <text evidence="1">The sequence shown here is derived from an EMBL/GenBank/DDBJ whole genome shotgun (WGS) entry which is preliminary data.</text>
</comment>
<protein>
    <submittedName>
        <fullName evidence="1">15076_t:CDS:1</fullName>
    </submittedName>
</protein>
<dbReference type="EMBL" id="CAJVPW010007660">
    <property type="protein sequence ID" value="CAG8583613.1"/>
    <property type="molecule type" value="Genomic_DNA"/>
</dbReference>
<evidence type="ECO:0000313" key="1">
    <source>
        <dbReference type="EMBL" id="CAG8583613.1"/>
    </source>
</evidence>
<reference evidence="1" key="1">
    <citation type="submission" date="2021-06" db="EMBL/GenBank/DDBJ databases">
        <authorList>
            <person name="Kallberg Y."/>
            <person name="Tangrot J."/>
            <person name="Rosling A."/>
        </authorList>
    </citation>
    <scope>NUCLEOTIDE SEQUENCE</scope>
    <source>
        <strain evidence="1">28 12/20/2015</strain>
    </source>
</reference>
<name>A0ACA9MCD0_9GLOM</name>
<accession>A0ACA9MCD0</accession>